<name>A0A0A6PAJ0_9GAMM</name>
<evidence type="ECO:0000313" key="1">
    <source>
        <dbReference type="EMBL" id="KHD07800.1"/>
    </source>
</evidence>
<evidence type="ECO:0008006" key="3">
    <source>
        <dbReference type="Google" id="ProtNLM"/>
    </source>
</evidence>
<keyword evidence="2" id="KW-1185">Reference proteome</keyword>
<dbReference type="EMBL" id="JSZA02000177">
    <property type="protein sequence ID" value="KHD07800.1"/>
    <property type="molecule type" value="Genomic_DNA"/>
</dbReference>
<evidence type="ECO:0000313" key="2">
    <source>
        <dbReference type="Proteomes" id="UP000030428"/>
    </source>
</evidence>
<gene>
    <name evidence="1" type="ORF">PN36_27975</name>
</gene>
<dbReference type="AlphaFoldDB" id="A0A0A6PAJ0"/>
<protein>
    <recommendedName>
        <fullName evidence="3">Ribbon-helix-helix protein CopG domain-containing protein</fullName>
    </recommendedName>
</protein>
<dbReference type="Proteomes" id="UP000030428">
    <property type="component" value="Unassembled WGS sequence"/>
</dbReference>
<proteinExistence type="predicted"/>
<accession>A0A0A6PAJ0</accession>
<comment type="caution">
    <text evidence="1">The sequence shown here is derived from an EMBL/GenBank/DDBJ whole genome shotgun (WGS) entry which is preliminary data.</text>
</comment>
<reference evidence="1 2" key="1">
    <citation type="journal article" date="2016" name="Front. Microbiol.">
        <title>Single-Cell (Meta-)Genomics of a Dimorphic Candidatus Thiomargarita nelsonii Reveals Genomic Plasticity.</title>
        <authorList>
            <person name="Flood B.E."/>
            <person name="Fliss P."/>
            <person name="Jones D.S."/>
            <person name="Dick G.J."/>
            <person name="Jain S."/>
            <person name="Kaster A.K."/>
            <person name="Winkel M."/>
            <person name="Mussmann M."/>
            <person name="Bailey J."/>
        </authorList>
    </citation>
    <scope>NUCLEOTIDE SEQUENCE [LARGE SCALE GENOMIC DNA]</scope>
    <source>
        <strain evidence="1">Hydrate Ridge</strain>
    </source>
</reference>
<organism evidence="1 2">
    <name type="scientific">Candidatus Thiomargarita nelsonii</name>
    <dbReference type="NCBI Taxonomy" id="1003181"/>
    <lineage>
        <taxon>Bacteria</taxon>
        <taxon>Pseudomonadati</taxon>
        <taxon>Pseudomonadota</taxon>
        <taxon>Gammaproteobacteria</taxon>
        <taxon>Thiotrichales</taxon>
        <taxon>Thiotrichaceae</taxon>
        <taxon>Thiomargarita</taxon>
    </lineage>
</organism>
<sequence>MYQLTLQITDTQLEQSLRQMAQKEGLNIPEMALIAIQKFIQQYRSITENELNDPWANPNLALPSVDTGITDFAHNHDHYLYGTEKIT</sequence>